<keyword evidence="3" id="KW-1185">Reference proteome</keyword>
<keyword evidence="1" id="KW-0732">Signal</keyword>
<dbReference type="PANTHER" id="PTHR35869:SF1">
    <property type="entry name" value="OUTER-MEMBRANE LIPOPROTEIN CARRIER PROTEIN"/>
    <property type="match status" value="1"/>
</dbReference>
<reference evidence="2 3" key="1">
    <citation type="submission" date="2024-01" db="EMBL/GenBank/DDBJ databases">
        <title>Maribacter spp. originated from different algae showed divergent polysaccharides utilization ability.</title>
        <authorList>
            <person name="Wang H."/>
            <person name="Wu Y."/>
        </authorList>
    </citation>
    <scope>NUCLEOTIDE SEQUENCE [LARGE SCALE GENOMIC DNA]</scope>
    <source>
        <strain evidence="2 3">PR1</strain>
    </source>
</reference>
<dbReference type="PANTHER" id="PTHR35869">
    <property type="entry name" value="OUTER-MEMBRANE LIPOPROTEIN CARRIER PROTEIN"/>
    <property type="match status" value="1"/>
</dbReference>
<dbReference type="RefSeq" id="WP_272649851.1">
    <property type="nucleotide sequence ID" value="NZ_JAZDDG010000001.1"/>
</dbReference>
<gene>
    <name evidence="2" type="ORF">V1I91_03050</name>
</gene>
<dbReference type="InterPro" id="IPR029046">
    <property type="entry name" value="LolA/LolB/LppX"/>
</dbReference>
<evidence type="ECO:0000313" key="2">
    <source>
        <dbReference type="EMBL" id="MEE1975030.1"/>
    </source>
</evidence>
<evidence type="ECO:0000256" key="1">
    <source>
        <dbReference type="ARBA" id="ARBA00022729"/>
    </source>
</evidence>
<accession>A0ABU7IQ59</accession>
<dbReference type="SUPFAM" id="SSF89392">
    <property type="entry name" value="Prokaryotic lipoproteins and lipoprotein localization factors"/>
    <property type="match status" value="1"/>
</dbReference>
<protein>
    <submittedName>
        <fullName evidence="2">Outer membrane lipoprotein carrier protein LolA</fullName>
    </submittedName>
</protein>
<dbReference type="Proteomes" id="UP001356308">
    <property type="component" value="Unassembled WGS sequence"/>
</dbReference>
<organism evidence="2 3">
    <name type="scientific">Maribacter cobaltidurans</name>
    <dbReference type="NCBI Taxonomy" id="1178778"/>
    <lineage>
        <taxon>Bacteria</taxon>
        <taxon>Pseudomonadati</taxon>
        <taxon>Bacteroidota</taxon>
        <taxon>Flavobacteriia</taxon>
        <taxon>Flavobacteriales</taxon>
        <taxon>Flavobacteriaceae</taxon>
        <taxon>Maribacter</taxon>
    </lineage>
</organism>
<evidence type="ECO:0000313" key="3">
    <source>
        <dbReference type="Proteomes" id="UP001356308"/>
    </source>
</evidence>
<dbReference type="Gene3D" id="2.50.20.10">
    <property type="entry name" value="Lipoprotein localisation LolA/LolB/LppX"/>
    <property type="match status" value="1"/>
</dbReference>
<proteinExistence type="predicted"/>
<sequence>MYRVLAIALFLVQALYPQSKMSMEEAQELQAQVKQKSQSTKTITSDFVQYKHLDFLSNDIESTGEMAFKAPDNVSWEYETPFSYKVLFKDEKLFINDNGNKSKLDLGSNKLFKQLNQLITASISGDMFNDTEFDIAYSKENGNRMVHFLPKDPQFSEFIKAFHISFSDQGAVNELKMIEPSGDYTRIIFSNRVENKAIPDAVFTQ</sequence>
<dbReference type="InterPro" id="IPR004564">
    <property type="entry name" value="OM_lipoprot_carrier_LolA-like"/>
</dbReference>
<keyword evidence="2" id="KW-0449">Lipoprotein</keyword>
<dbReference type="Pfam" id="PF03548">
    <property type="entry name" value="LolA"/>
    <property type="match status" value="1"/>
</dbReference>
<name>A0ABU7IQ59_9FLAO</name>
<comment type="caution">
    <text evidence="2">The sequence shown here is derived from an EMBL/GenBank/DDBJ whole genome shotgun (WGS) entry which is preliminary data.</text>
</comment>
<dbReference type="EMBL" id="JAZDDG010000001">
    <property type="protein sequence ID" value="MEE1975030.1"/>
    <property type="molecule type" value="Genomic_DNA"/>
</dbReference>
<dbReference type="CDD" id="cd16325">
    <property type="entry name" value="LolA"/>
    <property type="match status" value="1"/>
</dbReference>